<name>A0A210PQ73_MIZYE</name>
<evidence type="ECO:0000313" key="6">
    <source>
        <dbReference type="EMBL" id="OWF38604.1"/>
    </source>
</evidence>
<dbReference type="InterPro" id="IPR002110">
    <property type="entry name" value="Ankyrin_rpt"/>
</dbReference>
<evidence type="ECO:0000256" key="4">
    <source>
        <dbReference type="PROSITE-ProRule" id="PRU00023"/>
    </source>
</evidence>
<feature type="repeat" description="ANK" evidence="4">
    <location>
        <begin position="48"/>
        <end position="80"/>
    </location>
</feature>
<dbReference type="AlphaFoldDB" id="A0A210PQ73"/>
<evidence type="ECO:0000256" key="5">
    <source>
        <dbReference type="SAM" id="MobiDB-lite"/>
    </source>
</evidence>
<dbReference type="SUPFAM" id="SSF48403">
    <property type="entry name" value="Ankyrin repeat"/>
    <property type="match status" value="1"/>
</dbReference>
<dbReference type="InterPro" id="IPR036770">
    <property type="entry name" value="Ankyrin_rpt-contain_sf"/>
</dbReference>
<dbReference type="SUPFAM" id="SSF55545">
    <property type="entry name" value="beta-N-acetylhexosaminidase-like domain"/>
    <property type="match status" value="1"/>
</dbReference>
<dbReference type="OrthoDB" id="5806726at2759"/>
<dbReference type="Pfam" id="PF13857">
    <property type="entry name" value="Ank_5"/>
    <property type="match status" value="1"/>
</dbReference>
<dbReference type="Gene3D" id="3.20.20.80">
    <property type="entry name" value="Glycosidases"/>
    <property type="match status" value="2"/>
</dbReference>
<evidence type="ECO:0000313" key="7">
    <source>
        <dbReference type="Proteomes" id="UP000242188"/>
    </source>
</evidence>
<dbReference type="PANTHER" id="PTHR24171">
    <property type="entry name" value="ANKYRIN REPEAT DOMAIN-CONTAINING PROTEIN 39-RELATED"/>
    <property type="match status" value="1"/>
</dbReference>
<keyword evidence="7" id="KW-1185">Reference proteome</keyword>
<proteinExistence type="predicted"/>
<dbReference type="GO" id="GO:0016787">
    <property type="term" value="F:hydrolase activity"/>
    <property type="evidence" value="ECO:0007669"/>
    <property type="project" value="UniProtKB-KW"/>
</dbReference>
<dbReference type="SMART" id="SM00248">
    <property type="entry name" value="ANK"/>
    <property type="match status" value="3"/>
</dbReference>
<dbReference type="Proteomes" id="UP000242188">
    <property type="component" value="Unassembled WGS sequence"/>
</dbReference>
<dbReference type="Gene3D" id="3.30.379.10">
    <property type="entry name" value="Chitobiase/beta-hexosaminidase domain 2-like"/>
    <property type="match status" value="1"/>
</dbReference>
<comment type="caution">
    <text evidence="6">The sequence shown here is derived from an EMBL/GenBank/DDBJ whole genome shotgun (WGS) entry which is preliminary data.</text>
</comment>
<keyword evidence="1" id="KW-0677">Repeat</keyword>
<dbReference type="PANTHER" id="PTHR24171:SF11">
    <property type="entry name" value="26S PROTEASOME NON-ATPASE REGULATORY SUBUNIT 10"/>
    <property type="match status" value="1"/>
</dbReference>
<keyword evidence="3 4" id="KW-0040">ANK repeat</keyword>
<keyword evidence="2" id="KW-0378">Hydrolase</keyword>
<dbReference type="InterPro" id="IPR017853">
    <property type="entry name" value="GH"/>
</dbReference>
<sequence>MEPVSDIAQQLKTAVDLDRADIVRSILSTLQQNNKDILQSVLSELNNEEGTLLHLAAKSGKTDIVRALLSAGADPGIHNAQGKTAFDLSSEFSLIITVFNEELLQATAQSNVGRVCQLLASGVNVNLSDSAESGNTPLHWAASYGSAEMVQCLCARGAVVDTLSGTGYTPLHDAVRRKDLGVVRELLVHGADPNLSIQTGKDKDKTAITLTTDAPEIVELLKDPPPVVEPEQTNTELHIGDKLVGNSGNKDPDQTPPLNAPNGVIPNGPVPESPQLKTPTFMRSLSYNQDEIQQVVTEEKMGLLWPQPQHILQKDGNPFSPQTPNVPVYVSAGPSHSCRDIIKQLNSRKEMFEFLGYELEVDTFTPLSDTRVPHILCHVNQRLCPLWASYKLIVSSTQLKVICGDLNALHSAISTIYQLFLLYFDEGRTTIPPILVDDWPDITYRGVLLDISMGRLSSMDVLKTTVEYLALLKINQIHLFCRFSTQKTPKWQLVYSKSALMEFENHCIALGIQVIPILEVAPLVQFEDIEELYDVFQDFLSCFPDSQFVSLGPRLSSFVLDTEEGQLDITDCVKMLPLSQHHTIQLCGYPLHELNTELVQQLPPNVVINEYGIQADYDFRRFCRPLSDLGINFSVCPGTASWNSFSGCPEAAVNNIYRAAKCAVNQGAIGMVTCNWSGKGHLTHQPFSWPGFLLGAGLGWNSSCHQDYLYSNLSELMNRYVFRDVKSTVGHVIVELGRAETYLIRCARGQSGNDCQRLPDDQGSTLFQFLIGPDTVPLEHITMDAIQRTMKHVKRCHAELENTDMKCTCNDLILAELQLTCDLMMYATRICRALIVSGRNPAGHNGFPVVNFGISNLPATAKTDLANRLLELLERYKSVWNGRYLEHVGRQESLITLHSLLKTFLPDQETAALLEAKD</sequence>
<reference evidence="6 7" key="1">
    <citation type="journal article" date="2017" name="Nat. Ecol. Evol.">
        <title>Scallop genome provides insights into evolution of bilaterian karyotype and development.</title>
        <authorList>
            <person name="Wang S."/>
            <person name="Zhang J."/>
            <person name="Jiao W."/>
            <person name="Li J."/>
            <person name="Xun X."/>
            <person name="Sun Y."/>
            <person name="Guo X."/>
            <person name="Huan P."/>
            <person name="Dong B."/>
            <person name="Zhang L."/>
            <person name="Hu X."/>
            <person name="Sun X."/>
            <person name="Wang J."/>
            <person name="Zhao C."/>
            <person name="Wang Y."/>
            <person name="Wang D."/>
            <person name="Huang X."/>
            <person name="Wang R."/>
            <person name="Lv J."/>
            <person name="Li Y."/>
            <person name="Zhang Z."/>
            <person name="Liu B."/>
            <person name="Lu W."/>
            <person name="Hui Y."/>
            <person name="Liang J."/>
            <person name="Zhou Z."/>
            <person name="Hou R."/>
            <person name="Li X."/>
            <person name="Liu Y."/>
            <person name="Li H."/>
            <person name="Ning X."/>
            <person name="Lin Y."/>
            <person name="Zhao L."/>
            <person name="Xing Q."/>
            <person name="Dou J."/>
            <person name="Li Y."/>
            <person name="Mao J."/>
            <person name="Guo H."/>
            <person name="Dou H."/>
            <person name="Li T."/>
            <person name="Mu C."/>
            <person name="Jiang W."/>
            <person name="Fu Q."/>
            <person name="Fu X."/>
            <person name="Miao Y."/>
            <person name="Liu J."/>
            <person name="Yu Q."/>
            <person name="Li R."/>
            <person name="Liao H."/>
            <person name="Li X."/>
            <person name="Kong Y."/>
            <person name="Jiang Z."/>
            <person name="Chourrout D."/>
            <person name="Li R."/>
            <person name="Bao Z."/>
        </authorList>
    </citation>
    <scope>NUCLEOTIDE SEQUENCE [LARGE SCALE GENOMIC DNA]</scope>
    <source>
        <strain evidence="6 7">PY_sf001</strain>
    </source>
</reference>
<accession>A0A210PQ73</accession>
<dbReference type="STRING" id="6573.A0A210PQ73"/>
<dbReference type="PROSITE" id="PS50088">
    <property type="entry name" value="ANK_REPEAT"/>
    <property type="match status" value="3"/>
</dbReference>
<feature type="region of interest" description="Disordered" evidence="5">
    <location>
        <begin position="236"/>
        <end position="278"/>
    </location>
</feature>
<protein>
    <submittedName>
        <fullName evidence="6">Tankyrase-1</fullName>
    </submittedName>
</protein>
<dbReference type="InterPro" id="IPR029018">
    <property type="entry name" value="Hex-like_dom2"/>
</dbReference>
<evidence type="ECO:0000256" key="3">
    <source>
        <dbReference type="ARBA" id="ARBA00023043"/>
    </source>
</evidence>
<feature type="repeat" description="ANK" evidence="4">
    <location>
        <begin position="166"/>
        <end position="198"/>
    </location>
</feature>
<dbReference type="Pfam" id="PF12796">
    <property type="entry name" value="Ank_2"/>
    <property type="match status" value="1"/>
</dbReference>
<dbReference type="EMBL" id="NEDP02005560">
    <property type="protein sequence ID" value="OWF38604.1"/>
    <property type="molecule type" value="Genomic_DNA"/>
</dbReference>
<gene>
    <name evidence="6" type="ORF">KP79_PYT09926</name>
</gene>
<dbReference type="PRINTS" id="PR01415">
    <property type="entry name" value="ANKYRIN"/>
</dbReference>
<dbReference type="Gene3D" id="1.25.40.20">
    <property type="entry name" value="Ankyrin repeat-containing domain"/>
    <property type="match status" value="2"/>
</dbReference>
<evidence type="ECO:0000256" key="1">
    <source>
        <dbReference type="ARBA" id="ARBA00022737"/>
    </source>
</evidence>
<dbReference type="SUPFAM" id="SSF51445">
    <property type="entry name" value="(Trans)glycosidases"/>
    <property type="match status" value="1"/>
</dbReference>
<feature type="repeat" description="ANK" evidence="4">
    <location>
        <begin position="133"/>
        <end position="165"/>
    </location>
</feature>
<evidence type="ECO:0000256" key="2">
    <source>
        <dbReference type="ARBA" id="ARBA00022801"/>
    </source>
</evidence>
<organism evidence="6 7">
    <name type="scientific">Mizuhopecten yessoensis</name>
    <name type="common">Japanese scallop</name>
    <name type="synonym">Patinopecten yessoensis</name>
    <dbReference type="NCBI Taxonomy" id="6573"/>
    <lineage>
        <taxon>Eukaryota</taxon>
        <taxon>Metazoa</taxon>
        <taxon>Spiralia</taxon>
        <taxon>Lophotrochozoa</taxon>
        <taxon>Mollusca</taxon>
        <taxon>Bivalvia</taxon>
        <taxon>Autobranchia</taxon>
        <taxon>Pteriomorphia</taxon>
        <taxon>Pectinida</taxon>
        <taxon>Pectinoidea</taxon>
        <taxon>Pectinidae</taxon>
        <taxon>Mizuhopecten</taxon>
    </lineage>
</organism>
<dbReference type="PROSITE" id="PS50297">
    <property type="entry name" value="ANK_REP_REGION"/>
    <property type="match status" value="3"/>
</dbReference>